<evidence type="ECO:0000313" key="2">
    <source>
        <dbReference type="EMBL" id="MFI1462114.1"/>
    </source>
</evidence>
<evidence type="ECO:0000313" key="3">
    <source>
        <dbReference type="Proteomes" id="UP001611263"/>
    </source>
</evidence>
<dbReference type="EMBL" id="JBIRUQ010000003">
    <property type="protein sequence ID" value="MFI1462114.1"/>
    <property type="molecule type" value="Genomic_DNA"/>
</dbReference>
<dbReference type="RefSeq" id="WP_033242778.1">
    <property type="nucleotide sequence ID" value="NZ_JBIRUQ010000003.1"/>
</dbReference>
<proteinExistence type="predicted"/>
<dbReference type="InterPro" id="IPR001387">
    <property type="entry name" value="Cro/C1-type_HTH"/>
</dbReference>
<dbReference type="InterPro" id="IPR043917">
    <property type="entry name" value="DUF5753"/>
</dbReference>
<organism evidence="2 3">
    <name type="scientific">Nocardia carnea</name>
    <dbReference type="NCBI Taxonomy" id="37328"/>
    <lineage>
        <taxon>Bacteria</taxon>
        <taxon>Bacillati</taxon>
        <taxon>Actinomycetota</taxon>
        <taxon>Actinomycetes</taxon>
        <taxon>Mycobacteriales</taxon>
        <taxon>Nocardiaceae</taxon>
        <taxon>Nocardia</taxon>
    </lineage>
</organism>
<reference evidence="2 3" key="1">
    <citation type="submission" date="2024-10" db="EMBL/GenBank/DDBJ databases">
        <title>The Natural Products Discovery Center: Release of the First 8490 Sequenced Strains for Exploring Actinobacteria Biosynthetic Diversity.</title>
        <authorList>
            <person name="Kalkreuter E."/>
            <person name="Kautsar S.A."/>
            <person name="Yang D."/>
            <person name="Bader C.D."/>
            <person name="Teijaro C.N."/>
            <person name="Fluegel L."/>
            <person name="Davis C.M."/>
            <person name="Simpson J.R."/>
            <person name="Lauterbach L."/>
            <person name="Steele A.D."/>
            <person name="Gui C."/>
            <person name="Meng S."/>
            <person name="Li G."/>
            <person name="Viehrig K."/>
            <person name="Ye F."/>
            <person name="Su P."/>
            <person name="Kiefer A.F."/>
            <person name="Nichols A."/>
            <person name="Cepeda A.J."/>
            <person name="Yan W."/>
            <person name="Fan B."/>
            <person name="Jiang Y."/>
            <person name="Adhikari A."/>
            <person name="Zheng C.-J."/>
            <person name="Schuster L."/>
            <person name="Cowan T.M."/>
            <person name="Smanski M.J."/>
            <person name="Chevrette M.G."/>
            <person name="De Carvalho L.P.S."/>
            <person name="Shen B."/>
        </authorList>
    </citation>
    <scope>NUCLEOTIDE SEQUENCE [LARGE SCALE GENOMIC DNA]</scope>
    <source>
        <strain evidence="2 3">NPDC020568</strain>
    </source>
</reference>
<dbReference type="Proteomes" id="UP001611263">
    <property type="component" value="Unassembled WGS sequence"/>
</dbReference>
<comment type="caution">
    <text evidence="2">The sequence shown here is derived from an EMBL/GenBank/DDBJ whole genome shotgun (WGS) entry which is preliminary data.</text>
</comment>
<accession>A0ABW7TQU0</accession>
<dbReference type="Pfam" id="PF13560">
    <property type="entry name" value="HTH_31"/>
    <property type="match status" value="1"/>
</dbReference>
<keyword evidence="3" id="KW-1185">Reference proteome</keyword>
<dbReference type="PROSITE" id="PS50943">
    <property type="entry name" value="HTH_CROC1"/>
    <property type="match status" value="1"/>
</dbReference>
<dbReference type="Gene3D" id="1.10.260.40">
    <property type="entry name" value="lambda repressor-like DNA-binding domains"/>
    <property type="match status" value="1"/>
</dbReference>
<protein>
    <submittedName>
        <fullName evidence="2">Helix-turn-helix domain-containing protein</fullName>
    </submittedName>
</protein>
<dbReference type="SMART" id="SM00530">
    <property type="entry name" value="HTH_XRE"/>
    <property type="match status" value="1"/>
</dbReference>
<dbReference type="Pfam" id="PF19054">
    <property type="entry name" value="DUF5753"/>
    <property type="match status" value="1"/>
</dbReference>
<dbReference type="SUPFAM" id="SSF47413">
    <property type="entry name" value="lambda repressor-like DNA-binding domains"/>
    <property type="match status" value="1"/>
</dbReference>
<feature type="domain" description="HTH cro/C1-type" evidence="1">
    <location>
        <begin position="17"/>
        <end position="71"/>
    </location>
</feature>
<name>A0ABW7TQU0_9NOCA</name>
<sequence length="291" mass="32957">MGKIPSTIPRRQLGRRLRDMRQEAGMSIQDAARLIERGAGTLQRLEKGEANRIRLLDIQALCQVYDTMDQLPGLLELAKVAANGDGEDGLWWNEYGHAIRADFELYVSLEASASKLTVYRPDIISGLFQTPAYARALDTLYFPDATPEDLEQRVDVRLRRQRIINRRRNPVEVDLLLDESVLRRVVGSRDVMRRSLRHLADLPENVTVGVLPFSAGFPLGVACGPFTVLDFDRATGEPPTVYVEGYRGNLYYDMAEAVAQYRDTFRALQQVALSAVDSKQTLRRLAREYEQ</sequence>
<gene>
    <name evidence="2" type="ORF">ACH4WX_15485</name>
</gene>
<dbReference type="InterPro" id="IPR010982">
    <property type="entry name" value="Lambda_DNA-bd_dom_sf"/>
</dbReference>
<dbReference type="CDD" id="cd00093">
    <property type="entry name" value="HTH_XRE"/>
    <property type="match status" value="1"/>
</dbReference>
<evidence type="ECO:0000259" key="1">
    <source>
        <dbReference type="PROSITE" id="PS50943"/>
    </source>
</evidence>
<dbReference type="GeneID" id="93508997"/>